<dbReference type="InterPro" id="IPR011701">
    <property type="entry name" value="MFS"/>
</dbReference>
<feature type="transmembrane region" description="Helical" evidence="6">
    <location>
        <begin position="100"/>
        <end position="118"/>
    </location>
</feature>
<dbReference type="SUPFAM" id="SSF103473">
    <property type="entry name" value="MFS general substrate transporter"/>
    <property type="match status" value="1"/>
</dbReference>
<accession>A0ABQ1ZMJ7</accession>
<comment type="caution">
    <text evidence="7">The sequence shown here is derived from an EMBL/GenBank/DDBJ whole genome shotgun (WGS) entry which is preliminary data.</text>
</comment>
<dbReference type="PANTHER" id="PTHR23513">
    <property type="entry name" value="INTEGRAL MEMBRANE EFFLUX PROTEIN-RELATED"/>
    <property type="match status" value="1"/>
</dbReference>
<feature type="transmembrane region" description="Helical" evidence="6">
    <location>
        <begin position="73"/>
        <end position="94"/>
    </location>
</feature>
<evidence type="ECO:0000313" key="7">
    <source>
        <dbReference type="EMBL" id="GGH68997.1"/>
    </source>
</evidence>
<organism evidence="7 8">
    <name type="scientific">Paenibacillus silvae</name>
    <dbReference type="NCBI Taxonomy" id="1325358"/>
    <lineage>
        <taxon>Bacteria</taxon>
        <taxon>Bacillati</taxon>
        <taxon>Bacillota</taxon>
        <taxon>Bacilli</taxon>
        <taxon>Bacillales</taxon>
        <taxon>Paenibacillaceae</taxon>
        <taxon>Paenibacillus</taxon>
    </lineage>
</organism>
<keyword evidence="8" id="KW-1185">Reference proteome</keyword>
<dbReference type="CDD" id="cd06173">
    <property type="entry name" value="MFS_MefA_like"/>
    <property type="match status" value="1"/>
</dbReference>
<feature type="transmembrane region" description="Helical" evidence="6">
    <location>
        <begin position="12"/>
        <end position="35"/>
    </location>
</feature>
<proteinExistence type="predicted"/>
<protein>
    <submittedName>
        <fullName evidence="7">MFS transporter</fullName>
    </submittedName>
</protein>
<keyword evidence="4 6" id="KW-1133">Transmembrane helix</keyword>
<feature type="transmembrane region" description="Helical" evidence="6">
    <location>
        <begin position="309"/>
        <end position="331"/>
    </location>
</feature>
<keyword evidence="3 6" id="KW-0812">Transmembrane</keyword>
<reference evidence="8" key="1">
    <citation type="journal article" date="2019" name="Int. J. Syst. Evol. Microbiol.">
        <title>The Global Catalogue of Microorganisms (GCM) 10K type strain sequencing project: providing services to taxonomists for standard genome sequencing and annotation.</title>
        <authorList>
            <consortium name="The Broad Institute Genomics Platform"/>
            <consortium name="The Broad Institute Genome Sequencing Center for Infectious Disease"/>
            <person name="Wu L."/>
            <person name="Ma J."/>
        </authorList>
    </citation>
    <scope>NUCLEOTIDE SEQUENCE [LARGE SCALE GENOMIC DNA]</scope>
    <source>
        <strain evidence="8">CGMCC 1.12770</strain>
    </source>
</reference>
<feature type="transmembrane region" description="Helical" evidence="6">
    <location>
        <begin position="278"/>
        <end position="302"/>
    </location>
</feature>
<dbReference type="Pfam" id="PF07690">
    <property type="entry name" value="MFS_1"/>
    <property type="match status" value="1"/>
</dbReference>
<evidence type="ECO:0000256" key="6">
    <source>
        <dbReference type="SAM" id="Phobius"/>
    </source>
</evidence>
<gene>
    <name evidence="7" type="ORF">GCM10008014_52000</name>
</gene>
<dbReference type="EMBL" id="BMFU01000013">
    <property type="protein sequence ID" value="GGH68997.1"/>
    <property type="molecule type" value="Genomic_DNA"/>
</dbReference>
<evidence type="ECO:0000256" key="1">
    <source>
        <dbReference type="ARBA" id="ARBA00004651"/>
    </source>
</evidence>
<evidence type="ECO:0000256" key="3">
    <source>
        <dbReference type="ARBA" id="ARBA00022692"/>
    </source>
</evidence>
<dbReference type="InterPro" id="IPR036259">
    <property type="entry name" value="MFS_trans_sf"/>
</dbReference>
<evidence type="ECO:0000313" key="8">
    <source>
        <dbReference type="Proteomes" id="UP000652153"/>
    </source>
</evidence>
<sequence length="455" mass="48820">MDIFRNKNFSLMFFGRILTNIGDSLYAVSAMWLVYNLGGSSFYTGLAGFLSILPKIIQIFSGPIIDRLPVRGILVYSQLIQAFLLLIVPVAAYYDFLSVGLVLVITPILNICNTWVYPVQMSALPRVVHKHQLTQGNSLFSIAYQGIDVACNAISGVLIVALGAVSMYFWNAIGFFIGAMLFSQLRIAPFPSSSSAKQEAAKQPDTASASADEESTGNRKHAGIRLFFRNYMDDLVSGIQLLTRTSLAKLLFGIMVINAAGGATFSVLPIYSDQLGGAGMYGLMLMAQAFGSVIGATCAPYLRLEQVRLGLLYSVAYITSGIAWIACVFAPWGWLSILVYGLAWLPGGAVNVIINTVVQKGIPQKYLGLVFAATMALSGIAMPVGSLIGGTLGVWMPTAGVITLSGCIVVLVGVFWMVDRVSRSLPKTEHLNEGYFSFTPRAESARSGTGTGTGM</sequence>
<evidence type="ECO:0000256" key="4">
    <source>
        <dbReference type="ARBA" id="ARBA00022989"/>
    </source>
</evidence>
<feature type="transmembrane region" description="Helical" evidence="6">
    <location>
        <begin position="250"/>
        <end position="272"/>
    </location>
</feature>
<dbReference type="Proteomes" id="UP000652153">
    <property type="component" value="Unassembled WGS sequence"/>
</dbReference>
<dbReference type="RefSeq" id="WP_188594459.1">
    <property type="nucleotide sequence ID" value="NZ_BMFU01000013.1"/>
</dbReference>
<comment type="subcellular location">
    <subcellularLocation>
        <location evidence="1">Cell membrane</location>
        <topology evidence="1">Multi-pass membrane protein</topology>
    </subcellularLocation>
</comment>
<feature type="transmembrane region" description="Helical" evidence="6">
    <location>
        <begin position="366"/>
        <end position="388"/>
    </location>
</feature>
<keyword evidence="2" id="KW-1003">Cell membrane</keyword>
<dbReference type="PANTHER" id="PTHR23513:SF6">
    <property type="entry name" value="MAJOR FACILITATOR SUPERFAMILY ASSOCIATED DOMAIN-CONTAINING PROTEIN"/>
    <property type="match status" value="1"/>
</dbReference>
<feature type="transmembrane region" description="Helical" evidence="6">
    <location>
        <begin position="394"/>
        <end position="418"/>
    </location>
</feature>
<keyword evidence="5 6" id="KW-0472">Membrane</keyword>
<evidence type="ECO:0000256" key="5">
    <source>
        <dbReference type="ARBA" id="ARBA00023136"/>
    </source>
</evidence>
<feature type="transmembrane region" description="Helical" evidence="6">
    <location>
        <begin position="337"/>
        <end position="354"/>
    </location>
</feature>
<name>A0ABQ1ZMJ7_9BACL</name>
<dbReference type="Gene3D" id="1.20.1250.20">
    <property type="entry name" value="MFS general substrate transporter like domains"/>
    <property type="match status" value="1"/>
</dbReference>
<evidence type="ECO:0000256" key="2">
    <source>
        <dbReference type="ARBA" id="ARBA00022475"/>
    </source>
</evidence>